<dbReference type="Gene3D" id="2.60.40.10">
    <property type="entry name" value="Immunoglobulins"/>
    <property type="match status" value="1"/>
</dbReference>
<dbReference type="InterPro" id="IPR014756">
    <property type="entry name" value="Ig_E-set"/>
</dbReference>
<dbReference type="CDD" id="cd02859">
    <property type="entry name" value="E_set_AMPKbeta_like_N"/>
    <property type="match status" value="1"/>
</dbReference>
<evidence type="ECO:0000256" key="1">
    <source>
        <dbReference type="SAM" id="MobiDB-lite"/>
    </source>
</evidence>
<dbReference type="EMBL" id="BTGC01000003">
    <property type="protein sequence ID" value="GMM49872.1"/>
    <property type="molecule type" value="Genomic_DNA"/>
</dbReference>
<feature type="region of interest" description="Disordered" evidence="1">
    <location>
        <begin position="178"/>
        <end position="328"/>
    </location>
</feature>
<feature type="region of interest" description="Disordered" evidence="1">
    <location>
        <begin position="348"/>
        <end position="451"/>
    </location>
</feature>
<dbReference type="AlphaFoldDB" id="A0AAV5RFL7"/>
<dbReference type="Pfam" id="PF16561">
    <property type="entry name" value="AMPK1_CBM"/>
    <property type="match status" value="1"/>
</dbReference>
<evidence type="ECO:0000313" key="4">
    <source>
        <dbReference type="Proteomes" id="UP001362899"/>
    </source>
</evidence>
<dbReference type="SUPFAM" id="SSF81296">
    <property type="entry name" value="E set domains"/>
    <property type="match status" value="1"/>
</dbReference>
<evidence type="ECO:0000313" key="3">
    <source>
        <dbReference type="EMBL" id="GMM49872.1"/>
    </source>
</evidence>
<name>A0AAV5RFL7_STABA</name>
<dbReference type="Proteomes" id="UP001362899">
    <property type="component" value="Unassembled WGS sequence"/>
</dbReference>
<feature type="domain" description="AMP-activated protein kinase glycogen-binding" evidence="2">
    <location>
        <begin position="17"/>
        <end position="85"/>
    </location>
</feature>
<proteinExistence type="predicted"/>
<feature type="compositionally biased region" description="Basic residues" evidence="1">
    <location>
        <begin position="430"/>
        <end position="451"/>
    </location>
</feature>
<feature type="compositionally biased region" description="Polar residues" evidence="1">
    <location>
        <begin position="292"/>
        <end position="322"/>
    </location>
</feature>
<comment type="caution">
    <text evidence="3">The sequence shown here is derived from an EMBL/GenBank/DDBJ whole genome shotgun (WGS) entry which is preliminary data.</text>
</comment>
<reference evidence="3 4" key="1">
    <citation type="journal article" date="2023" name="Elife">
        <title>Identification of key yeast species and microbe-microbe interactions impacting larval growth of Drosophila in the wild.</title>
        <authorList>
            <person name="Mure A."/>
            <person name="Sugiura Y."/>
            <person name="Maeda R."/>
            <person name="Honda K."/>
            <person name="Sakurai N."/>
            <person name="Takahashi Y."/>
            <person name="Watada M."/>
            <person name="Katoh T."/>
            <person name="Gotoh A."/>
            <person name="Gotoh Y."/>
            <person name="Taniguchi I."/>
            <person name="Nakamura K."/>
            <person name="Hayashi T."/>
            <person name="Katayama T."/>
            <person name="Uemura T."/>
            <person name="Hattori Y."/>
        </authorList>
    </citation>
    <scope>NUCLEOTIDE SEQUENCE [LARGE SCALE GENOMIC DNA]</scope>
    <source>
        <strain evidence="3 4">SB-73</strain>
    </source>
</reference>
<keyword evidence="4" id="KW-1185">Reference proteome</keyword>
<dbReference type="InterPro" id="IPR013783">
    <property type="entry name" value="Ig-like_fold"/>
</dbReference>
<accession>A0AAV5RFL7</accession>
<dbReference type="InterPro" id="IPR032640">
    <property type="entry name" value="AMPK1_CBM"/>
</dbReference>
<organism evidence="3 4">
    <name type="scientific">Starmerella bacillaris</name>
    <name type="common">Yeast</name>
    <name type="synonym">Candida zemplinina</name>
    <dbReference type="NCBI Taxonomy" id="1247836"/>
    <lineage>
        <taxon>Eukaryota</taxon>
        <taxon>Fungi</taxon>
        <taxon>Dikarya</taxon>
        <taxon>Ascomycota</taxon>
        <taxon>Saccharomycotina</taxon>
        <taxon>Dipodascomycetes</taxon>
        <taxon>Dipodascales</taxon>
        <taxon>Trichomonascaceae</taxon>
        <taxon>Starmerella</taxon>
    </lineage>
</organism>
<feature type="compositionally biased region" description="Polar residues" evidence="1">
    <location>
        <begin position="182"/>
        <end position="203"/>
    </location>
</feature>
<evidence type="ECO:0000259" key="2">
    <source>
        <dbReference type="Pfam" id="PF16561"/>
    </source>
</evidence>
<gene>
    <name evidence="3" type="ORF">DASB73_008300</name>
</gene>
<sequence length="451" mass="49051">MEGCIEIIYDDNVVHSTVEVAGDFNHWQSAPLSLDSATRYVGVFKDMTPGARFVYKFRVDNKWTILPTLPVSKDKSGQDNHTVEAVPIAESTLLRKASTKNSNRSSMLVRDRSMDFSTDDEFVSAVEDNDTEGFEYDHLSQVGNDAHNLDVQYPHIHSEAHHDSDASTINNVHIDSSRDNELSANHEPSGTPTENGKQQSSDVSAKDTNLDSEIDPDTFKPVSSGESNADSEYVEESEKDLDTLKPKGYNSSDPKSTKRRSSIYDTDSDDESEESPKKNSQAPADATIVEESGSTSETDIKTNITGSNEANVFARTTETGTTEAIDPTPVTSDMYKVVNPIFVYASDVSQTSEPTAAHAVTAKGDEERDIEVADPAYPLVPSESKKVASTADAAAAPSQNETPAPSGQANAPANTTKPASRPVPKPVKEKTKKAKSKNPLKRFFRKVLGKK</sequence>
<feature type="compositionally biased region" description="Polar residues" evidence="1">
    <location>
        <begin position="397"/>
        <end position="418"/>
    </location>
</feature>
<protein>
    <recommendedName>
        <fullName evidence="2">AMP-activated protein kinase glycogen-binding domain-containing protein</fullName>
    </recommendedName>
</protein>